<dbReference type="OrthoDB" id="5573608at2"/>
<accession>A0A2K9NNH3</accession>
<organism evidence="2 3">
    <name type="scientific">Niveispirillum cyanobacteriorum</name>
    <dbReference type="NCBI Taxonomy" id="1612173"/>
    <lineage>
        <taxon>Bacteria</taxon>
        <taxon>Pseudomonadati</taxon>
        <taxon>Pseudomonadota</taxon>
        <taxon>Alphaproteobacteria</taxon>
        <taxon>Rhodospirillales</taxon>
        <taxon>Azospirillaceae</taxon>
        <taxon>Niveispirillum</taxon>
    </lineage>
</organism>
<evidence type="ECO:0000313" key="3">
    <source>
        <dbReference type="Proteomes" id="UP000234752"/>
    </source>
</evidence>
<evidence type="ECO:0000256" key="1">
    <source>
        <dbReference type="SAM" id="MobiDB-lite"/>
    </source>
</evidence>
<dbReference type="KEGG" id="ncb:C0V82_26115"/>
<dbReference type="AlphaFoldDB" id="A0A2K9NNH3"/>
<dbReference type="RefSeq" id="WP_102115398.1">
    <property type="nucleotide sequence ID" value="NZ_BMGN01000015.1"/>
</dbReference>
<evidence type="ECO:0000313" key="2">
    <source>
        <dbReference type="EMBL" id="AUN33895.1"/>
    </source>
</evidence>
<feature type="compositionally biased region" description="Polar residues" evidence="1">
    <location>
        <begin position="1"/>
        <end position="13"/>
    </location>
</feature>
<keyword evidence="3" id="KW-1185">Reference proteome</keyword>
<feature type="region of interest" description="Disordered" evidence="1">
    <location>
        <begin position="1"/>
        <end position="24"/>
    </location>
</feature>
<dbReference type="Proteomes" id="UP000234752">
    <property type="component" value="Plasmid unnamed3"/>
</dbReference>
<reference evidence="2 3" key="1">
    <citation type="submission" date="2017-12" db="EMBL/GenBank/DDBJ databases">
        <title>Genomes of bacteria within cyanobacterial aggregates.</title>
        <authorList>
            <person name="Cai H."/>
        </authorList>
    </citation>
    <scope>NUCLEOTIDE SEQUENCE [LARGE SCALE GENOMIC DNA]</scope>
    <source>
        <strain evidence="2 3">TH16</strain>
        <plasmid evidence="2 3">unnamed3</plasmid>
    </source>
</reference>
<sequence length="294" mass="33824">MTNSNHPSSQNAQRPLLPDEPAPVDDKQRELTERYLLPFKAEIFDLLMDIRLSLDPALSAKFPQCMGKPYPLGRCLEITNAVRHELLVRLATPRIRAEAALRVFLESGGILRSIWGALRGKYFQNATQIGGLYVDVSNDTVDVNKPKIEICLMEECDLVPIRNIRHFIEIATQYWSIDIYVNSVVPSLAPLLPMIGVHKSGKVDLIVANDYMFALSMREQFRDAERWLAEGPLPTENIMKKMRVFIPAELISKSDKPDESIYYCVESRKKKKYLNDLWINKIIEEYIKIYRLLN</sequence>
<gene>
    <name evidence="2" type="ORF">C0V82_26115</name>
</gene>
<proteinExistence type="predicted"/>
<protein>
    <submittedName>
        <fullName evidence="2">Uncharacterized protein</fullName>
    </submittedName>
</protein>
<keyword evidence="2" id="KW-0614">Plasmid</keyword>
<dbReference type="EMBL" id="CP025615">
    <property type="protein sequence ID" value="AUN33895.1"/>
    <property type="molecule type" value="Genomic_DNA"/>
</dbReference>
<geneLocation type="plasmid" evidence="2 3">
    <name>unnamed3</name>
</geneLocation>
<name>A0A2K9NNH3_9PROT</name>